<keyword evidence="4" id="KW-0804">Transcription</keyword>
<keyword evidence="2" id="KW-0805">Transcription regulation</keyword>
<reference evidence="8" key="1">
    <citation type="journal article" date="2019" name="Int. J. Syst. Evol. Microbiol.">
        <title>The Global Catalogue of Microorganisms (GCM) 10K type strain sequencing project: providing services to taxonomists for standard genome sequencing and annotation.</title>
        <authorList>
            <consortium name="The Broad Institute Genomics Platform"/>
            <consortium name="The Broad Institute Genome Sequencing Center for Infectious Disease"/>
            <person name="Wu L."/>
            <person name="Ma J."/>
        </authorList>
    </citation>
    <scope>NUCLEOTIDE SEQUENCE [LARGE SCALE GENOMIC DNA]</scope>
    <source>
        <strain evidence="8">CCUG 56401</strain>
    </source>
</reference>
<feature type="DNA-binding region" description="H-T-H motif" evidence="5">
    <location>
        <begin position="31"/>
        <end position="50"/>
    </location>
</feature>
<keyword evidence="8" id="KW-1185">Reference proteome</keyword>
<proteinExistence type="predicted"/>
<dbReference type="Pfam" id="PF13977">
    <property type="entry name" value="TetR_C_6"/>
    <property type="match status" value="1"/>
</dbReference>
<dbReference type="RefSeq" id="WP_263247756.1">
    <property type="nucleotide sequence ID" value="NZ_BAABLT010000017.1"/>
</dbReference>
<accession>A0ABW3FR65</accession>
<name>A0ABW3FR65_9PSEU</name>
<evidence type="ECO:0000256" key="3">
    <source>
        <dbReference type="ARBA" id="ARBA00023125"/>
    </source>
</evidence>
<dbReference type="EMBL" id="JBHTIW010000006">
    <property type="protein sequence ID" value="MFD0920348.1"/>
    <property type="molecule type" value="Genomic_DNA"/>
</dbReference>
<protein>
    <submittedName>
        <fullName evidence="7">TetR/AcrR family transcriptional regulator</fullName>
    </submittedName>
</protein>
<dbReference type="Pfam" id="PF00440">
    <property type="entry name" value="TetR_N"/>
    <property type="match status" value="1"/>
</dbReference>
<evidence type="ECO:0000256" key="4">
    <source>
        <dbReference type="ARBA" id="ARBA00023163"/>
    </source>
</evidence>
<dbReference type="InterPro" id="IPR036271">
    <property type="entry name" value="Tet_transcr_reg_TetR-rel_C_sf"/>
</dbReference>
<feature type="domain" description="HTH tetR-type" evidence="6">
    <location>
        <begin position="8"/>
        <end position="68"/>
    </location>
</feature>
<dbReference type="PANTHER" id="PTHR30055:SF200">
    <property type="entry name" value="HTH-TYPE TRANSCRIPTIONAL REPRESSOR BDCR"/>
    <property type="match status" value="1"/>
</dbReference>
<dbReference type="InterPro" id="IPR039538">
    <property type="entry name" value="BetI_C"/>
</dbReference>
<evidence type="ECO:0000313" key="7">
    <source>
        <dbReference type="EMBL" id="MFD0920348.1"/>
    </source>
</evidence>
<dbReference type="SUPFAM" id="SSF46689">
    <property type="entry name" value="Homeodomain-like"/>
    <property type="match status" value="1"/>
</dbReference>
<keyword evidence="1" id="KW-0678">Repressor</keyword>
<evidence type="ECO:0000313" key="8">
    <source>
        <dbReference type="Proteomes" id="UP001597018"/>
    </source>
</evidence>
<evidence type="ECO:0000259" key="6">
    <source>
        <dbReference type="PROSITE" id="PS50977"/>
    </source>
</evidence>
<dbReference type="PRINTS" id="PR00455">
    <property type="entry name" value="HTHTETR"/>
</dbReference>
<comment type="caution">
    <text evidence="7">The sequence shown here is derived from an EMBL/GenBank/DDBJ whole genome shotgun (WGS) entry which is preliminary data.</text>
</comment>
<sequence length="198" mass="22291">MPRPKVEAERRDQILRAACKVIAERGFRAVRVADVAREAGLSSGIVHYYFANKRDLVRATFEQNFERSLRRRTAILDSDRDAVGKLRALVDAFLPQDAETVQSWHVWAELWVEAMHDPDLQELNDRAYGEWRRIIAGIVRDGQAAGQIGDADPVELANVVVAALDGLALQVLAGSRTMTLTRMRRTCRSFIDRVVPVP</sequence>
<dbReference type="Proteomes" id="UP001597018">
    <property type="component" value="Unassembled WGS sequence"/>
</dbReference>
<evidence type="ECO:0000256" key="5">
    <source>
        <dbReference type="PROSITE-ProRule" id="PRU00335"/>
    </source>
</evidence>
<evidence type="ECO:0000256" key="1">
    <source>
        <dbReference type="ARBA" id="ARBA00022491"/>
    </source>
</evidence>
<dbReference type="Gene3D" id="1.10.357.10">
    <property type="entry name" value="Tetracycline Repressor, domain 2"/>
    <property type="match status" value="1"/>
</dbReference>
<evidence type="ECO:0000256" key="2">
    <source>
        <dbReference type="ARBA" id="ARBA00023015"/>
    </source>
</evidence>
<dbReference type="PROSITE" id="PS50977">
    <property type="entry name" value="HTH_TETR_2"/>
    <property type="match status" value="1"/>
</dbReference>
<dbReference type="InterPro" id="IPR001647">
    <property type="entry name" value="HTH_TetR"/>
</dbReference>
<dbReference type="PANTHER" id="PTHR30055">
    <property type="entry name" value="HTH-TYPE TRANSCRIPTIONAL REGULATOR RUTR"/>
    <property type="match status" value="1"/>
</dbReference>
<organism evidence="7 8">
    <name type="scientific">Saccharopolyspora rosea</name>
    <dbReference type="NCBI Taxonomy" id="524884"/>
    <lineage>
        <taxon>Bacteria</taxon>
        <taxon>Bacillati</taxon>
        <taxon>Actinomycetota</taxon>
        <taxon>Actinomycetes</taxon>
        <taxon>Pseudonocardiales</taxon>
        <taxon>Pseudonocardiaceae</taxon>
        <taxon>Saccharopolyspora</taxon>
    </lineage>
</organism>
<dbReference type="InterPro" id="IPR050109">
    <property type="entry name" value="HTH-type_TetR-like_transc_reg"/>
</dbReference>
<gene>
    <name evidence="7" type="ORF">ACFQ16_11410</name>
</gene>
<dbReference type="SUPFAM" id="SSF48498">
    <property type="entry name" value="Tetracyclin repressor-like, C-terminal domain"/>
    <property type="match status" value="1"/>
</dbReference>
<dbReference type="InterPro" id="IPR009057">
    <property type="entry name" value="Homeodomain-like_sf"/>
</dbReference>
<keyword evidence="3 5" id="KW-0238">DNA-binding</keyword>